<feature type="chain" id="PRO_5046462407" evidence="2">
    <location>
        <begin position="16"/>
        <end position="78"/>
    </location>
</feature>
<gene>
    <name evidence="3" type="ORF">ADUPG1_005741</name>
</gene>
<feature type="transmembrane region" description="Helical" evidence="1">
    <location>
        <begin position="31"/>
        <end position="48"/>
    </location>
</feature>
<keyword evidence="4" id="KW-1185">Reference proteome</keyword>
<sequence length="78" mass="8328">MAVLVLWIQLGLAWCWEVLPPVLQAVEISGGPGVLLLSTLQVVVFSLGGASRRQLRCRSWVVVVAATCVLTAMIIAVV</sequence>
<keyword evidence="1" id="KW-0472">Membrane</keyword>
<name>A0ABQ5KIE1_9EUKA</name>
<evidence type="ECO:0000313" key="4">
    <source>
        <dbReference type="Proteomes" id="UP001057375"/>
    </source>
</evidence>
<accession>A0ABQ5KIE1</accession>
<proteinExistence type="predicted"/>
<evidence type="ECO:0000256" key="2">
    <source>
        <dbReference type="SAM" id="SignalP"/>
    </source>
</evidence>
<organism evidence="3 4">
    <name type="scientific">Aduncisulcus paluster</name>
    <dbReference type="NCBI Taxonomy" id="2918883"/>
    <lineage>
        <taxon>Eukaryota</taxon>
        <taxon>Metamonada</taxon>
        <taxon>Carpediemonas-like organisms</taxon>
        <taxon>Aduncisulcus</taxon>
    </lineage>
</organism>
<keyword evidence="1" id="KW-0812">Transmembrane</keyword>
<protein>
    <submittedName>
        <fullName evidence="3">Uncharacterized protein</fullName>
    </submittedName>
</protein>
<evidence type="ECO:0000256" key="1">
    <source>
        <dbReference type="SAM" id="Phobius"/>
    </source>
</evidence>
<keyword evidence="2" id="KW-0732">Signal</keyword>
<comment type="caution">
    <text evidence="3">The sequence shown here is derived from an EMBL/GenBank/DDBJ whole genome shotgun (WGS) entry which is preliminary data.</text>
</comment>
<feature type="non-terminal residue" evidence="3">
    <location>
        <position position="78"/>
    </location>
</feature>
<dbReference type="EMBL" id="BQXS01009305">
    <property type="protein sequence ID" value="GKT31064.1"/>
    <property type="molecule type" value="Genomic_DNA"/>
</dbReference>
<keyword evidence="1" id="KW-1133">Transmembrane helix</keyword>
<evidence type="ECO:0000313" key="3">
    <source>
        <dbReference type="EMBL" id="GKT31064.1"/>
    </source>
</evidence>
<feature type="signal peptide" evidence="2">
    <location>
        <begin position="1"/>
        <end position="15"/>
    </location>
</feature>
<reference evidence="3" key="1">
    <citation type="submission" date="2022-03" db="EMBL/GenBank/DDBJ databases">
        <title>Draft genome sequence of Aduncisulcus paluster, a free-living microaerophilic Fornicata.</title>
        <authorList>
            <person name="Yuyama I."/>
            <person name="Kume K."/>
            <person name="Tamura T."/>
            <person name="Inagaki Y."/>
            <person name="Hashimoto T."/>
        </authorList>
    </citation>
    <scope>NUCLEOTIDE SEQUENCE</scope>
    <source>
        <strain evidence="3">NY0171</strain>
    </source>
</reference>
<feature type="transmembrane region" description="Helical" evidence="1">
    <location>
        <begin position="60"/>
        <end position="77"/>
    </location>
</feature>
<dbReference type="Proteomes" id="UP001057375">
    <property type="component" value="Unassembled WGS sequence"/>
</dbReference>